<keyword evidence="2" id="KW-0862">Zinc</keyword>
<name>A0A4P9ZA43_9ASCO</name>
<dbReference type="InterPro" id="IPR031590">
    <property type="entry name" value="PRP9_N"/>
</dbReference>
<dbReference type="InterPro" id="IPR024598">
    <property type="entry name" value="SF3a60/Prp9_C"/>
</dbReference>
<dbReference type="PANTHER" id="PTHR12786:SF2">
    <property type="entry name" value="SPLICING FACTOR 3A SUBUNIT 3"/>
    <property type="match status" value="1"/>
</dbReference>
<evidence type="ECO:0000256" key="3">
    <source>
        <dbReference type="ARBA" id="ARBA00023242"/>
    </source>
</evidence>
<dbReference type="PROSITE" id="PS00028">
    <property type="entry name" value="ZINC_FINGER_C2H2_1"/>
    <property type="match status" value="1"/>
</dbReference>
<dbReference type="GO" id="GO:0005681">
    <property type="term" value="C:spliceosomal complex"/>
    <property type="evidence" value="ECO:0007669"/>
    <property type="project" value="InterPro"/>
</dbReference>
<dbReference type="PANTHER" id="PTHR12786">
    <property type="entry name" value="SPLICING FACTOR SF3A-RELATED"/>
    <property type="match status" value="1"/>
</dbReference>
<dbReference type="Gene3D" id="3.30.160.60">
    <property type="entry name" value="Classic Zinc Finger"/>
    <property type="match status" value="1"/>
</dbReference>
<evidence type="ECO:0000313" key="8">
    <source>
        <dbReference type="Proteomes" id="UP000268321"/>
    </source>
</evidence>
<evidence type="ECO:0000313" key="7">
    <source>
        <dbReference type="EMBL" id="RKP29647.1"/>
    </source>
</evidence>
<evidence type="ECO:0000256" key="2">
    <source>
        <dbReference type="ARBA" id="ARBA00022771"/>
    </source>
</evidence>
<dbReference type="InterPro" id="IPR031774">
    <property type="entry name" value="SF3A3_dom"/>
</dbReference>
<dbReference type="SMART" id="SM00355">
    <property type="entry name" value="ZnF_C2H2"/>
    <property type="match status" value="2"/>
</dbReference>
<evidence type="ECO:0000256" key="5">
    <source>
        <dbReference type="SAM" id="MobiDB-lite"/>
    </source>
</evidence>
<dbReference type="OrthoDB" id="2160351at2759"/>
<dbReference type="SUPFAM" id="SSF57667">
    <property type="entry name" value="beta-beta-alpha zinc fingers"/>
    <property type="match status" value="1"/>
</dbReference>
<dbReference type="GO" id="GO:0003723">
    <property type="term" value="F:RNA binding"/>
    <property type="evidence" value="ECO:0007669"/>
    <property type="project" value="InterPro"/>
</dbReference>
<dbReference type="Pfam" id="PF12874">
    <property type="entry name" value="zf-met"/>
    <property type="match status" value="1"/>
</dbReference>
<feature type="compositionally biased region" description="Polar residues" evidence="5">
    <location>
        <begin position="285"/>
        <end position="298"/>
    </location>
</feature>
<dbReference type="AlphaFoldDB" id="A0A4P9ZA43"/>
<dbReference type="InterPro" id="IPR051421">
    <property type="entry name" value="RNA_Proc_DNA_Dmg_Regulator"/>
</dbReference>
<keyword evidence="4" id="KW-0175">Coiled coil</keyword>
<dbReference type="InterPro" id="IPR036236">
    <property type="entry name" value="Znf_C2H2_sf"/>
</dbReference>
<dbReference type="InterPro" id="IPR003604">
    <property type="entry name" value="Matrin/U1-like-C_Znf_C2H2"/>
</dbReference>
<dbReference type="Proteomes" id="UP000268321">
    <property type="component" value="Unassembled WGS sequence"/>
</dbReference>
<reference evidence="8" key="1">
    <citation type="journal article" date="2018" name="Nat. Microbiol.">
        <title>Leveraging single-cell genomics to expand the fungal tree of life.</title>
        <authorList>
            <person name="Ahrendt S.R."/>
            <person name="Quandt C.A."/>
            <person name="Ciobanu D."/>
            <person name="Clum A."/>
            <person name="Salamov A."/>
            <person name="Andreopoulos B."/>
            <person name="Cheng J.F."/>
            <person name="Woyke T."/>
            <person name="Pelin A."/>
            <person name="Henrissat B."/>
            <person name="Reynolds N.K."/>
            <person name="Benny G.L."/>
            <person name="Smith M.E."/>
            <person name="James T.Y."/>
            <person name="Grigoriev I.V."/>
        </authorList>
    </citation>
    <scope>NUCLEOTIDE SEQUENCE [LARGE SCALE GENOMIC DNA]</scope>
    <source>
        <strain evidence="8">Baker2002</strain>
    </source>
</reference>
<dbReference type="InterPro" id="IPR013087">
    <property type="entry name" value="Znf_C2H2_type"/>
</dbReference>
<sequence length="494" mass="56430">MEAQRQLLEELDVLECAIAQRFKRNPELIAAVGLQEFDPIFDSVPKRPHKETLIQQHEIKFFVEQHAANRARVKRGFESGAIQAEAQRLKDPKKSYDALLQAVAELQADEQGNQGLRAVSLKSQYALYLCAPPEEAMHRKKKRKYFLAAALAHLYDEVDRMFSASEMYGKYVDLFAFHVMYQALGARTVSYVDYLKTFREFQGASSKSDYIKYLKSLLAYLERFYHDSHPFRKIEYPEAPVEKTTKEDGAANSNGEVYCKVCDKKFAKKAVYEGHLQGKKHKKNATANGTTKESSQPPQAVLQHRIRHICTLLEEIIESTINDHHRRAGLSERERILEVVAVQGEDSDCTAVDSDSEKENLSDPENDDLFGKDLPLGSDGIPIPLWLYKLQGLHRSYNCELCSNVAYKGRLQFNRHFSLAKHVFGLTCLGVNEEDVPIFANITSIAEAEELLKKIRRSKRKMEEITENAVEIEDEEGNIMSQKDYMELKKQGLI</sequence>
<feature type="region of interest" description="Disordered" evidence="5">
    <location>
        <begin position="347"/>
        <end position="368"/>
    </location>
</feature>
<dbReference type="SMART" id="SM00451">
    <property type="entry name" value="ZnF_U1"/>
    <property type="match status" value="1"/>
</dbReference>
<keyword evidence="2" id="KW-0863">Zinc-finger</keyword>
<dbReference type="GO" id="GO:0000398">
    <property type="term" value="P:mRNA splicing, via spliceosome"/>
    <property type="evidence" value="ECO:0007669"/>
    <property type="project" value="InterPro"/>
</dbReference>
<comment type="subcellular location">
    <subcellularLocation>
        <location evidence="1">Nucleus</location>
    </subcellularLocation>
</comment>
<proteinExistence type="predicted"/>
<dbReference type="Pfam" id="PF16837">
    <property type="entry name" value="SF3A3"/>
    <property type="match status" value="1"/>
</dbReference>
<feature type="region of interest" description="Disordered" evidence="5">
    <location>
        <begin position="277"/>
        <end position="300"/>
    </location>
</feature>
<protein>
    <recommendedName>
        <fullName evidence="6">C2H2-type domain-containing protein</fullName>
    </recommendedName>
</protein>
<accession>A0A4P9ZA43</accession>
<evidence type="ECO:0000259" key="6">
    <source>
        <dbReference type="PROSITE" id="PS00028"/>
    </source>
</evidence>
<dbReference type="GO" id="GO:0008270">
    <property type="term" value="F:zinc ion binding"/>
    <property type="evidence" value="ECO:0007669"/>
    <property type="project" value="UniProtKB-KW"/>
</dbReference>
<gene>
    <name evidence="7" type="ORF">METBISCDRAFT_31528</name>
</gene>
<dbReference type="Pfam" id="PF11931">
    <property type="entry name" value="SF3a60_Prp9_C"/>
    <property type="match status" value="1"/>
</dbReference>
<dbReference type="Pfam" id="PF16958">
    <property type="entry name" value="PRP9_N"/>
    <property type="match status" value="1"/>
</dbReference>
<evidence type="ECO:0000256" key="1">
    <source>
        <dbReference type="ARBA" id="ARBA00004123"/>
    </source>
</evidence>
<feature type="domain" description="C2H2-type" evidence="6">
    <location>
        <begin position="259"/>
        <end position="281"/>
    </location>
</feature>
<dbReference type="EMBL" id="ML004479">
    <property type="protein sequence ID" value="RKP29647.1"/>
    <property type="molecule type" value="Genomic_DNA"/>
</dbReference>
<keyword evidence="8" id="KW-1185">Reference proteome</keyword>
<keyword evidence="3" id="KW-0539">Nucleus</keyword>
<feature type="coiled-coil region" evidence="4">
    <location>
        <begin position="445"/>
        <end position="475"/>
    </location>
</feature>
<evidence type="ECO:0000256" key="4">
    <source>
        <dbReference type="SAM" id="Coils"/>
    </source>
</evidence>
<organism evidence="7 8">
    <name type="scientific">Metschnikowia bicuspidata</name>
    <dbReference type="NCBI Taxonomy" id="27322"/>
    <lineage>
        <taxon>Eukaryota</taxon>
        <taxon>Fungi</taxon>
        <taxon>Dikarya</taxon>
        <taxon>Ascomycota</taxon>
        <taxon>Saccharomycotina</taxon>
        <taxon>Pichiomycetes</taxon>
        <taxon>Metschnikowiaceae</taxon>
        <taxon>Metschnikowia</taxon>
    </lineage>
</organism>
<keyword evidence="2" id="KW-0479">Metal-binding</keyword>